<keyword evidence="4" id="KW-0067">ATP-binding</keyword>
<reference evidence="7 8" key="1">
    <citation type="submission" date="2018-06" db="EMBL/GenBank/DDBJ databases">
        <authorList>
            <consortium name="Pathogen Informatics"/>
            <person name="Doyle S."/>
        </authorList>
    </citation>
    <scope>NUCLEOTIDE SEQUENCE [LARGE SCALE GENOMIC DNA]</scope>
    <source>
        <strain evidence="7 8">NCTC8297</strain>
    </source>
</reference>
<evidence type="ECO:0000256" key="5">
    <source>
        <dbReference type="ARBA" id="ARBA00022842"/>
    </source>
</evidence>
<evidence type="ECO:0000259" key="6">
    <source>
        <dbReference type="Pfam" id="PF03738"/>
    </source>
</evidence>
<dbReference type="GO" id="GO:0046872">
    <property type="term" value="F:metal ion binding"/>
    <property type="evidence" value="ECO:0007669"/>
    <property type="project" value="UniProtKB-KW"/>
</dbReference>
<dbReference type="EMBL" id="UGXG01000002">
    <property type="protein sequence ID" value="SUG45726.1"/>
    <property type="molecule type" value="Genomic_DNA"/>
</dbReference>
<keyword evidence="2" id="KW-0479">Metal-binding</keyword>
<dbReference type="GO" id="GO:0005524">
    <property type="term" value="F:ATP binding"/>
    <property type="evidence" value="ECO:0007669"/>
    <property type="project" value="UniProtKB-KW"/>
</dbReference>
<proteinExistence type="predicted"/>
<evidence type="ECO:0000256" key="4">
    <source>
        <dbReference type="ARBA" id="ARBA00022840"/>
    </source>
</evidence>
<accession>A0A379T6K7</accession>
<evidence type="ECO:0000313" key="7">
    <source>
        <dbReference type="EMBL" id="SUG45726.1"/>
    </source>
</evidence>
<evidence type="ECO:0000256" key="2">
    <source>
        <dbReference type="ARBA" id="ARBA00022723"/>
    </source>
</evidence>
<protein>
    <submittedName>
        <fullName evidence="7">Glutathionylspermidine synthase</fullName>
    </submittedName>
</protein>
<dbReference type="AlphaFoldDB" id="A0A379T6K7"/>
<keyword evidence="3" id="KW-0547">Nucleotide-binding</keyword>
<dbReference type="GO" id="GO:0016874">
    <property type="term" value="F:ligase activity"/>
    <property type="evidence" value="ECO:0007669"/>
    <property type="project" value="UniProtKB-KW"/>
</dbReference>
<organism evidence="7 8">
    <name type="scientific">Salmonella enterica subsp. arizonae</name>
    <dbReference type="NCBI Taxonomy" id="59203"/>
    <lineage>
        <taxon>Bacteria</taxon>
        <taxon>Pseudomonadati</taxon>
        <taxon>Pseudomonadota</taxon>
        <taxon>Gammaproteobacteria</taxon>
        <taxon>Enterobacterales</taxon>
        <taxon>Enterobacteriaceae</taxon>
        <taxon>Salmonella</taxon>
    </lineage>
</organism>
<evidence type="ECO:0000256" key="3">
    <source>
        <dbReference type="ARBA" id="ARBA00022741"/>
    </source>
</evidence>
<dbReference type="SUPFAM" id="SSF52440">
    <property type="entry name" value="PreATP-grasp domain"/>
    <property type="match status" value="1"/>
</dbReference>
<keyword evidence="5" id="KW-0460">Magnesium</keyword>
<gene>
    <name evidence="7" type="ORF">NCTC8297_00918</name>
</gene>
<feature type="domain" description="Glutathionylspermidine synthase pre-ATP-grasp-like" evidence="6">
    <location>
        <begin position="12"/>
        <end position="123"/>
    </location>
</feature>
<dbReference type="Pfam" id="PF03738">
    <property type="entry name" value="GSP_synth"/>
    <property type="match status" value="1"/>
</dbReference>
<dbReference type="InterPro" id="IPR005494">
    <property type="entry name" value="GSPS_pre-ATP-grasp-like_dom"/>
</dbReference>
<sequence>MNALLNFANSTVFQLLHLTCCRDTVEDRGTIQYLQDCAAEAEIATEFLYIEDIGLGEKGQFTDLQDQVIANLFKLYPWEFMLREMFSTKLEDAGVRWLEPAWKSIISNKALLPLLWEMFPGPSESVACVFRRRRTSANG</sequence>
<evidence type="ECO:0000256" key="1">
    <source>
        <dbReference type="ARBA" id="ARBA00022598"/>
    </source>
</evidence>
<name>A0A379T6K7_SALER</name>
<dbReference type="InterPro" id="IPR016185">
    <property type="entry name" value="PreATP-grasp_dom_sf"/>
</dbReference>
<keyword evidence="1" id="KW-0436">Ligase</keyword>
<evidence type="ECO:0000313" key="8">
    <source>
        <dbReference type="Proteomes" id="UP000254741"/>
    </source>
</evidence>
<dbReference type="Proteomes" id="UP000254741">
    <property type="component" value="Unassembled WGS sequence"/>
</dbReference>